<reference evidence="2 3" key="1">
    <citation type="journal article" date="2011" name="PLoS Genet.">
        <title>Comparative genomic analysis of human fungal pathogens causing paracoccidioidomycosis.</title>
        <authorList>
            <person name="Desjardins C.A."/>
            <person name="Champion M.D."/>
            <person name="Holder J.W."/>
            <person name="Muszewska A."/>
            <person name="Goldberg J."/>
            <person name="Bailao A.M."/>
            <person name="Brigido M.M."/>
            <person name="Ferreira M.E."/>
            <person name="Garcia A.M."/>
            <person name="Grynberg M."/>
            <person name="Gujja S."/>
            <person name="Heiman D.I."/>
            <person name="Henn M.R."/>
            <person name="Kodira C.D."/>
            <person name="Leon-Narvaez H."/>
            <person name="Longo L.V."/>
            <person name="Ma L.J."/>
            <person name="Malavazi I."/>
            <person name="Matsuo A.L."/>
            <person name="Morais F.V."/>
            <person name="Pereira M."/>
            <person name="Rodriguez-Brito S."/>
            <person name="Sakthikumar S."/>
            <person name="Salem-Izacc S.M."/>
            <person name="Sykes S.M."/>
            <person name="Teixeira M.M."/>
            <person name="Vallejo M.C."/>
            <person name="Walter M.E."/>
            <person name="Yandava C."/>
            <person name="Young S."/>
            <person name="Zeng Q."/>
            <person name="Zucker J."/>
            <person name="Felipe M.S."/>
            <person name="Goldman G.H."/>
            <person name="Haas B.J."/>
            <person name="McEwen J.G."/>
            <person name="Nino-Vega G."/>
            <person name="Puccia R."/>
            <person name="San-Blas G."/>
            <person name="Soares C.M."/>
            <person name="Birren B.W."/>
            <person name="Cuomo C.A."/>
        </authorList>
    </citation>
    <scope>NUCLEOTIDE SEQUENCE [LARGE SCALE GENOMIC DNA]</scope>
    <source>
        <strain evidence="3">ATCC MYA-826 / Pb01</strain>
    </source>
</reference>
<dbReference type="Proteomes" id="UP000002059">
    <property type="component" value="Partially assembled WGS sequence"/>
</dbReference>
<dbReference type="AlphaFoldDB" id="A0A0A2V3J5"/>
<organism evidence="2 3">
    <name type="scientific">Paracoccidioides lutzii (strain ATCC MYA-826 / Pb01)</name>
    <name type="common">Paracoccidioides brasiliensis</name>
    <dbReference type="NCBI Taxonomy" id="502779"/>
    <lineage>
        <taxon>Eukaryota</taxon>
        <taxon>Fungi</taxon>
        <taxon>Dikarya</taxon>
        <taxon>Ascomycota</taxon>
        <taxon>Pezizomycotina</taxon>
        <taxon>Eurotiomycetes</taxon>
        <taxon>Eurotiomycetidae</taxon>
        <taxon>Onygenales</taxon>
        <taxon>Ajellomycetaceae</taxon>
        <taxon>Paracoccidioides</taxon>
    </lineage>
</organism>
<name>A0A0A2V3J5_PARBA</name>
<feature type="compositionally biased region" description="Basic and acidic residues" evidence="1">
    <location>
        <begin position="60"/>
        <end position="73"/>
    </location>
</feature>
<dbReference type="eggNOG" id="ENOG502S606">
    <property type="taxonomic scope" value="Eukaryota"/>
</dbReference>
<evidence type="ECO:0000313" key="2">
    <source>
        <dbReference type="EMBL" id="KGQ00680.1"/>
    </source>
</evidence>
<gene>
    <name evidence="2" type="ORF">PAAG_12658</name>
</gene>
<dbReference type="EMBL" id="KN294044">
    <property type="protein sequence ID" value="KGQ00680.1"/>
    <property type="molecule type" value="Genomic_DNA"/>
</dbReference>
<dbReference type="GeneID" id="9092387"/>
<keyword evidence="3" id="KW-1185">Reference proteome</keyword>
<proteinExistence type="predicted"/>
<sequence>MADVNAPTDRTLSDSFKSPSSAVKEETSVSLSSFLSSPDQQPIRNPLPREAQGPAADTTTTKKEKEWRLKPKNLESNATSDKPQTHGSSNIPNPITTMRPTSPLNAFPSNRPSASPHRSRILHMSITIAHLLRFSPHALAGLLPDLRHGVYRKISARRPTSP</sequence>
<dbReference type="STRING" id="502779.A0A0A2V3J5"/>
<evidence type="ECO:0000256" key="1">
    <source>
        <dbReference type="SAM" id="MobiDB-lite"/>
    </source>
</evidence>
<evidence type="ECO:0000313" key="3">
    <source>
        <dbReference type="Proteomes" id="UP000002059"/>
    </source>
</evidence>
<feature type="compositionally biased region" description="Polar residues" evidence="1">
    <location>
        <begin position="8"/>
        <end position="21"/>
    </location>
</feature>
<dbReference type="RefSeq" id="XP_002789170.2">
    <property type="nucleotide sequence ID" value="XM_002789124.2"/>
</dbReference>
<feature type="compositionally biased region" description="Low complexity" evidence="1">
    <location>
        <begin position="28"/>
        <end position="37"/>
    </location>
</feature>
<dbReference type="OrthoDB" id="5364312at2759"/>
<dbReference type="HOGENOM" id="CLU_1635919_0_0_1"/>
<feature type="compositionally biased region" description="Polar residues" evidence="1">
    <location>
        <begin position="74"/>
        <end position="113"/>
    </location>
</feature>
<protein>
    <submittedName>
        <fullName evidence="2">Uncharacterized protein</fullName>
    </submittedName>
</protein>
<dbReference type="VEuPathDB" id="FungiDB:PAAG_12658"/>
<dbReference type="KEGG" id="pbl:PAAG_12658"/>
<feature type="region of interest" description="Disordered" evidence="1">
    <location>
        <begin position="1"/>
        <end position="117"/>
    </location>
</feature>
<accession>A0A0A2V3J5</accession>